<dbReference type="Pfam" id="PF04828">
    <property type="entry name" value="GFA"/>
    <property type="match status" value="1"/>
</dbReference>
<evidence type="ECO:0000313" key="6">
    <source>
        <dbReference type="Proteomes" id="UP001501523"/>
    </source>
</evidence>
<evidence type="ECO:0000256" key="2">
    <source>
        <dbReference type="ARBA" id="ARBA00022723"/>
    </source>
</evidence>
<sequence>MTYTGGCHCGRVAFEVETDTEISSAMECNCSICSKRGHLLTFVPAAQVRLRTPETDLSSYTFNKHAIRHRFCTVCGVAPFAHASDRQGNPMFAINVRCLEGVDPQALEIKQFDGRSL</sequence>
<evidence type="ECO:0000256" key="1">
    <source>
        <dbReference type="ARBA" id="ARBA00005495"/>
    </source>
</evidence>
<accession>A0ABN1IE60</accession>
<evidence type="ECO:0000256" key="3">
    <source>
        <dbReference type="ARBA" id="ARBA00022833"/>
    </source>
</evidence>
<proteinExistence type="inferred from homology"/>
<gene>
    <name evidence="5" type="ORF">GCM10009105_11060</name>
</gene>
<keyword evidence="2" id="KW-0479">Metal-binding</keyword>
<comment type="caution">
    <text evidence="5">The sequence shown here is derived from an EMBL/GenBank/DDBJ whole genome shotgun (WGS) entry which is preliminary data.</text>
</comment>
<dbReference type="PANTHER" id="PTHR28620:SF1">
    <property type="entry name" value="CENP-V_GFA DOMAIN-CONTAINING PROTEIN"/>
    <property type="match status" value="1"/>
</dbReference>
<dbReference type="PROSITE" id="PS51891">
    <property type="entry name" value="CENP_V_GFA"/>
    <property type="match status" value="1"/>
</dbReference>
<dbReference type="InterPro" id="IPR006913">
    <property type="entry name" value="CENP-V/GFA"/>
</dbReference>
<dbReference type="InterPro" id="IPR052355">
    <property type="entry name" value="CENP-V-like"/>
</dbReference>
<comment type="similarity">
    <text evidence="1">Belongs to the Gfa family.</text>
</comment>
<dbReference type="RefSeq" id="WP_343788014.1">
    <property type="nucleotide sequence ID" value="NZ_BAAAEU010000005.1"/>
</dbReference>
<dbReference type="Gene3D" id="2.170.150.70">
    <property type="match status" value="1"/>
</dbReference>
<keyword evidence="3" id="KW-0862">Zinc</keyword>
<protein>
    <submittedName>
        <fullName evidence="5">GFA family protein</fullName>
    </submittedName>
</protein>
<name>A0ABN1IE60_9GAMM</name>
<feature type="domain" description="CENP-V/GFA" evidence="4">
    <location>
        <begin position="3"/>
        <end position="117"/>
    </location>
</feature>
<organism evidence="5 6">
    <name type="scientific">Dokdonella soli</name>
    <dbReference type="NCBI Taxonomy" id="529810"/>
    <lineage>
        <taxon>Bacteria</taxon>
        <taxon>Pseudomonadati</taxon>
        <taxon>Pseudomonadota</taxon>
        <taxon>Gammaproteobacteria</taxon>
        <taxon>Lysobacterales</taxon>
        <taxon>Rhodanobacteraceae</taxon>
        <taxon>Dokdonella</taxon>
    </lineage>
</organism>
<evidence type="ECO:0000313" key="5">
    <source>
        <dbReference type="EMBL" id="GAA0710098.1"/>
    </source>
</evidence>
<dbReference type="EMBL" id="BAAAEU010000005">
    <property type="protein sequence ID" value="GAA0710098.1"/>
    <property type="molecule type" value="Genomic_DNA"/>
</dbReference>
<keyword evidence="6" id="KW-1185">Reference proteome</keyword>
<reference evidence="5 6" key="1">
    <citation type="journal article" date="2019" name="Int. J. Syst. Evol. Microbiol.">
        <title>The Global Catalogue of Microorganisms (GCM) 10K type strain sequencing project: providing services to taxonomists for standard genome sequencing and annotation.</title>
        <authorList>
            <consortium name="The Broad Institute Genomics Platform"/>
            <consortium name="The Broad Institute Genome Sequencing Center for Infectious Disease"/>
            <person name="Wu L."/>
            <person name="Ma J."/>
        </authorList>
    </citation>
    <scope>NUCLEOTIDE SEQUENCE [LARGE SCALE GENOMIC DNA]</scope>
    <source>
        <strain evidence="5 6">JCM 15421</strain>
    </source>
</reference>
<dbReference type="Proteomes" id="UP001501523">
    <property type="component" value="Unassembled WGS sequence"/>
</dbReference>
<dbReference type="PANTHER" id="PTHR28620">
    <property type="entry name" value="CENTROMERE PROTEIN V"/>
    <property type="match status" value="1"/>
</dbReference>
<evidence type="ECO:0000259" key="4">
    <source>
        <dbReference type="PROSITE" id="PS51891"/>
    </source>
</evidence>
<dbReference type="InterPro" id="IPR011057">
    <property type="entry name" value="Mss4-like_sf"/>
</dbReference>
<dbReference type="SUPFAM" id="SSF51316">
    <property type="entry name" value="Mss4-like"/>
    <property type="match status" value="1"/>
</dbReference>